<dbReference type="AlphaFoldDB" id="A0A149RXU4"/>
<dbReference type="EMBL" id="LHZG01000151">
    <property type="protein sequence ID" value="KXV19306.1"/>
    <property type="molecule type" value="Genomic_DNA"/>
</dbReference>
<accession>A0A149RXU4</accession>
<reference evidence="1 2" key="1">
    <citation type="submission" date="2015-06" db="EMBL/GenBank/DDBJ databases">
        <title>Improved classification and identification of acetic acid bacteria using matrix-assisted laser desorption/ionization time-of-flight mass spectrometry; Gluconobacter nephelii and Gluconobacter uchimurae are later heterotypic synonyms of Gluconobacter japonicus and Gluconobacter oxydans, respectively.</title>
        <authorList>
            <person name="Li L."/>
            <person name="Cleenwerck I."/>
            <person name="De Vuyst L."/>
            <person name="Vandamme P."/>
        </authorList>
    </citation>
    <scope>NUCLEOTIDE SEQUENCE [LARGE SCALE GENOMIC DNA]</scope>
    <source>
        <strain evidence="1 2">LMG 1676</strain>
    </source>
</reference>
<protein>
    <submittedName>
        <fullName evidence="1">Uncharacterized protein</fullName>
    </submittedName>
</protein>
<dbReference type="PATRIC" id="fig|442.8.peg.2550"/>
<sequence length="59" mass="6691">MLKIGHNPVGYFSPRHDLRRSIIPSGAAYTVLFQHKIQKQSLSRLDALRPVAFSQSVTR</sequence>
<dbReference type="Proteomes" id="UP000075655">
    <property type="component" value="Unassembled WGS sequence"/>
</dbReference>
<gene>
    <name evidence="1" type="ORF">AD934_05100</name>
</gene>
<evidence type="ECO:0000313" key="2">
    <source>
        <dbReference type="Proteomes" id="UP000075655"/>
    </source>
</evidence>
<proteinExistence type="predicted"/>
<comment type="caution">
    <text evidence="1">The sequence shown here is derived from an EMBL/GenBank/DDBJ whole genome shotgun (WGS) entry which is preliminary data.</text>
</comment>
<name>A0A149RXU4_GLUOY</name>
<evidence type="ECO:0000313" key="1">
    <source>
        <dbReference type="EMBL" id="KXV19306.1"/>
    </source>
</evidence>
<organism evidence="1 2">
    <name type="scientific">Gluconobacter oxydans</name>
    <name type="common">Gluconobacter suboxydans</name>
    <dbReference type="NCBI Taxonomy" id="442"/>
    <lineage>
        <taxon>Bacteria</taxon>
        <taxon>Pseudomonadati</taxon>
        <taxon>Pseudomonadota</taxon>
        <taxon>Alphaproteobacteria</taxon>
        <taxon>Acetobacterales</taxon>
        <taxon>Acetobacteraceae</taxon>
        <taxon>Gluconobacter</taxon>
    </lineage>
</organism>